<sequence>MKVSFRFACSGKKYDKAHRKGKVHTICNEKGERATLQFVKIGHVNLDTGLQEQSL</sequence>
<evidence type="ECO:0000313" key="2">
    <source>
        <dbReference type="Proteomes" id="UP000487757"/>
    </source>
</evidence>
<keyword evidence="2" id="KW-1185">Reference proteome</keyword>
<organism evidence="1 2">
    <name type="scientific">Pedobacter petrophilus</name>
    <dbReference type="NCBI Taxonomy" id="1908241"/>
    <lineage>
        <taxon>Bacteria</taxon>
        <taxon>Pseudomonadati</taxon>
        <taxon>Bacteroidota</taxon>
        <taxon>Sphingobacteriia</taxon>
        <taxon>Sphingobacteriales</taxon>
        <taxon>Sphingobacteriaceae</taxon>
        <taxon>Pedobacter</taxon>
    </lineage>
</organism>
<comment type="caution">
    <text evidence="1">The sequence shown here is derived from an EMBL/GenBank/DDBJ whole genome shotgun (WGS) entry which is preliminary data.</text>
</comment>
<proteinExistence type="predicted"/>
<evidence type="ECO:0000313" key="1">
    <source>
        <dbReference type="EMBL" id="MRX75734.1"/>
    </source>
</evidence>
<dbReference type="AlphaFoldDB" id="A0A7K0FXF3"/>
<protein>
    <submittedName>
        <fullName evidence="1">Uncharacterized protein</fullName>
    </submittedName>
</protein>
<reference evidence="1 2" key="1">
    <citation type="submission" date="2019-11" db="EMBL/GenBank/DDBJ databases">
        <title>Pedobacter petrophilus genome.</title>
        <authorList>
            <person name="Feldbauer M.J."/>
            <person name="Newman J.D."/>
        </authorList>
    </citation>
    <scope>NUCLEOTIDE SEQUENCE [LARGE SCALE GENOMIC DNA]</scope>
    <source>
        <strain evidence="1 2">LMG 29686</strain>
    </source>
</reference>
<gene>
    <name evidence="1" type="ORF">GJU39_06500</name>
</gene>
<name>A0A7K0FXF3_9SPHI</name>
<dbReference type="RefSeq" id="WP_154279888.1">
    <property type="nucleotide sequence ID" value="NZ_JBHUJQ010000001.1"/>
</dbReference>
<dbReference type="Proteomes" id="UP000487757">
    <property type="component" value="Unassembled WGS sequence"/>
</dbReference>
<dbReference type="EMBL" id="WKKH01000007">
    <property type="protein sequence ID" value="MRX75734.1"/>
    <property type="molecule type" value="Genomic_DNA"/>
</dbReference>
<accession>A0A7K0FXF3</accession>